<proteinExistence type="predicted"/>
<accession>A0A0F9CIM4</accession>
<name>A0A0F9CIM4_9ZZZZ</name>
<organism evidence="1">
    <name type="scientific">marine sediment metagenome</name>
    <dbReference type="NCBI Taxonomy" id="412755"/>
    <lineage>
        <taxon>unclassified sequences</taxon>
        <taxon>metagenomes</taxon>
        <taxon>ecological metagenomes</taxon>
    </lineage>
</organism>
<comment type="caution">
    <text evidence="1">The sequence shown here is derived from an EMBL/GenBank/DDBJ whole genome shotgun (WGS) entry which is preliminary data.</text>
</comment>
<dbReference type="EMBL" id="LAZR01033127">
    <property type="protein sequence ID" value="KKL48979.1"/>
    <property type="molecule type" value="Genomic_DNA"/>
</dbReference>
<reference evidence="1" key="1">
    <citation type="journal article" date="2015" name="Nature">
        <title>Complex archaea that bridge the gap between prokaryotes and eukaryotes.</title>
        <authorList>
            <person name="Spang A."/>
            <person name="Saw J.H."/>
            <person name="Jorgensen S.L."/>
            <person name="Zaremba-Niedzwiedzka K."/>
            <person name="Martijn J."/>
            <person name="Lind A.E."/>
            <person name="van Eijk R."/>
            <person name="Schleper C."/>
            <person name="Guy L."/>
            <person name="Ettema T.J."/>
        </authorList>
    </citation>
    <scope>NUCLEOTIDE SEQUENCE</scope>
</reference>
<evidence type="ECO:0000313" key="1">
    <source>
        <dbReference type="EMBL" id="KKL48979.1"/>
    </source>
</evidence>
<sequence length="70" mass="7566">MLKDLMEGKLAKYHVVYDVNRQPVAVFASAAHAGFFDEALNGGLVGCKDACCGMYHGVDVDAWEGEDPEC</sequence>
<protein>
    <submittedName>
        <fullName evidence="1">Uncharacterized protein</fullName>
    </submittedName>
</protein>
<dbReference type="AlphaFoldDB" id="A0A0F9CIM4"/>
<gene>
    <name evidence="1" type="ORF">LCGC14_2320080</name>
</gene>